<accession>A0A317CR58</accession>
<name>A0A317CR58_9GAMM</name>
<dbReference type="RefSeq" id="WP_109836084.1">
    <property type="nucleotide sequence ID" value="NZ_QGKM01000005.1"/>
</dbReference>
<keyword evidence="1" id="KW-1133">Transmembrane helix</keyword>
<sequence>MDVIVDKIEPADKSKKSARMFTFGNLIAVSFPPFFVLWFGASILVYAIYRHHPNKRVGYYTQIAAYYYYAMAGLLVPLLTFAPDGFLRNNWVLLWAIYAVVMVILSFFLLRKINNEVWEDVHYKGKE</sequence>
<keyword evidence="3" id="KW-1185">Reference proteome</keyword>
<gene>
    <name evidence="2" type="ORF">DKW60_02455</name>
</gene>
<organism evidence="2 3">
    <name type="scientific">Leucothrix pacifica</name>
    <dbReference type="NCBI Taxonomy" id="1247513"/>
    <lineage>
        <taxon>Bacteria</taxon>
        <taxon>Pseudomonadati</taxon>
        <taxon>Pseudomonadota</taxon>
        <taxon>Gammaproteobacteria</taxon>
        <taxon>Thiotrichales</taxon>
        <taxon>Thiotrichaceae</taxon>
        <taxon>Leucothrix</taxon>
    </lineage>
</organism>
<protein>
    <recommendedName>
        <fullName evidence="4">DUF4870 domain-containing protein</fullName>
    </recommendedName>
</protein>
<keyword evidence="1" id="KW-0472">Membrane</keyword>
<evidence type="ECO:0000256" key="1">
    <source>
        <dbReference type="SAM" id="Phobius"/>
    </source>
</evidence>
<proteinExistence type="predicted"/>
<dbReference type="OrthoDB" id="8561689at2"/>
<feature type="transmembrane region" description="Helical" evidence="1">
    <location>
        <begin position="59"/>
        <end position="79"/>
    </location>
</feature>
<feature type="transmembrane region" description="Helical" evidence="1">
    <location>
        <begin position="20"/>
        <end position="47"/>
    </location>
</feature>
<dbReference type="AlphaFoldDB" id="A0A317CR58"/>
<comment type="caution">
    <text evidence="2">The sequence shown here is derived from an EMBL/GenBank/DDBJ whole genome shotgun (WGS) entry which is preliminary data.</text>
</comment>
<evidence type="ECO:0008006" key="4">
    <source>
        <dbReference type="Google" id="ProtNLM"/>
    </source>
</evidence>
<evidence type="ECO:0000313" key="3">
    <source>
        <dbReference type="Proteomes" id="UP000245539"/>
    </source>
</evidence>
<dbReference type="EMBL" id="QGKM01000005">
    <property type="protein sequence ID" value="PWR00024.1"/>
    <property type="molecule type" value="Genomic_DNA"/>
</dbReference>
<keyword evidence="1" id="KW-0812">Transmembrane</keyword>
<evidence type="ECO:0000313" key="2">
    <source>
        <dbReference type="EMBL" id="PWR00024.1"/>
    </source>
</evidence>
<dbReference type="Proteomes" id="UP000245539">
    <property type="component" value="Unassembled WGS sequence"/>
</dbReference>
<reference evidence="2 3" key="1">
    <citation type="submission" date="2018-05" db="EMBL/GenBank/DDBJ databases">
        <title>Leucothrix arctica sp. nov., isolated from Arctic seawater.</title>
        <authorList>
            <person name="Choi A."/>
            <person name="Baek K."/>
        </authorList>
    </citation>
    <scope>NUCLEOTIDE SEQUENCE [LARGE SCALE GENOMIC DNA]</scope>
    <source>
        <strain evidence="2 3">JCM 18388</strain>
    </source>
</reference>
<feature type="transmembrane region" description="Helical" evidence="1">
    <location>
        <begin position="91"/>
        <end position="110"/>
    </location>
</feature>